<dbReference type="PANTHER" id="PTHR12274">
    <property type="entry name" value="GRANULIN"/>
    <property type="match status" value="1"/>
</dbReference>
<name>A0A3B4GUV6_9CICH</name>
<evidence type="ECO:0000256" key="4">
    <source>
        <dbReference type="ARBA" id="ARBA00023157"/>
    </source>
</evidence>
<keyword evidence="4" id="KW-1015">Disulfide bond</keyword>
<evidence type="ECO:0000259" key="5">
    <source>
        <dbReference type="SMART" id="SM00277"/>
    </source>
</evidence>
<dbReference type="Gene3D" id="2.10.25.160">
    <property type="entry name" value="Granulin"/>
    <property type="match status" value="1"/>
</dbReference>
<accession>A0A3B4GUV6</accession>
<keyword evidence="3" id="KW-0964">Secreted</keyword>
<sequence length="54" mass="5997">VIRCDSLHYCQGGMSCCQASSGQWNCCPYPLGQCCADGLHCCEYGYTYTLPHLR</sequence>
<dbReference type="AlphaFoldDB" id="A0A3B4GUV6"/>
<organism evidence="6">
    <name type="scientific">Pundamilia nyererei</name>
    <dbReference type="NCBI Taxonomy" id="303518"/>
    <lineage>
        <taxon>Eukaryota</taxon>
        <taxon>Metazoa</taxon>
        <taxon>Chordata</taxon>
        <taxon>Craniata</taxon>
        <taxon>Vertebrata</taxon>
        <taxon>Euteleostomi</taxon>
        <taxon>Actinopterygii</taxon>
        <taxon>Neopterygii</taxon>
        <taxon>Teleostei</taxon>
        <taxon>Neoteleostei</taxon>
        <taxon>Acanthomorphata</taxon>
        <taxon>Ovalentaria</taxon>
        <taxon>Cichlomorphae</taxon>
        <taxon>Cichliformes</taxon>
        <taxon>Cichlidae</taxon>
        <taxon>African cichlids</taxon>
        <taxon>Pseudocrenilabrinae</taxon>
        <taxon>Haplochromini</taxon>
        <taxon>Pundamilia</taxon>
    </lineage>
</organism>
<evidence type="ECO:0000313" key="6">
    <source>
        <dbReference type="Ensembl" id="ENSPNYP00000025198.1"/>
    </source>
</evidence>
<evidence type="ECO:0000256" key="1">
    <source>
        <dbReference type="ARBA" id="ARBA00004613"/>
    </source>
</evidence>
<comment type="subcellular location">
    <subcellularLocation>
        <location evidence="1">Secreted</location>
    </subcellularLocation>
</comment>
<dbReference type="PANTHER" id="PTHR12274:SF7">
    <property type="entry name" value="GRANULINS"/>
    <property type="match status" value="1"/>
</dbReference>
<reference evidence="6" key="1">
    <citation type="submission" date="2023-09" db="UniProtKB">
        <authorList>
            <consortium name="Ensembl"/>
        </authorList>
    </citation>
    <scope>IDENTIFICATION</scope>
</reference>
<dbReference type="InterPro" id="IPR039036">
    <property type="entry name" value="Granulin_fam"/>
</dbReference>
<dbReference type="SMART" id="SM00277">
    <property type="entry name" value="GRAN"/>
    <property type="match status" value="1"/>
</dbReference>
<evidence type="ECO:0000256" key="3">
    <source>
        <dbReference type="ARBA" id="ARBA00022525"/>
    </source>
</evidence>
<dbReference type="InterPro" id="IPR000118">
    <property type="entry name" value="Granulin"/>
</dbReference>
<protein>
    <recommendedName>
        <fullName evidence="5">Granulins domain-containing protein</fullName>
    </recommendedName>
</protein>
<proteinExistence type="inferred from homology"/>
<comment type="similarity">
    <text evidence="2">Belongs to the granulin family.</text>
</comment>
<evidence type="ECO:0000256" key="2">
    <source>
        <dbReference type="ARBA" id="ARBA00010093"/>
    </source>
</evidence>
<dbReference type="Pfam" id="PF00396">
    <property type="entry name" value="Granulin"/>
    <property type="match status" value="1"/>
</dbReference>
<dbReference type="Ensembl" id="ENSPNYT00000025815.1">
    <property type="protein sequence ID" value="ENSPNYP00000025198.1"/>
    <property type="gene ID" value="ENSPNYG00000019015.1"/>
</dbReference>
<dbReference type="GeneTree" id="ENSGT00940000177254"/>
<dbReference type="InterPro" id="IPR037277">
    <property type="entry name" value="Granulin_sf"/>
</dbReference>
<feature type="domain" description="Granulins" evidence="5">
    <location>
        <begin position="4"/>
        <end position="52"/>
    </location>
</feature>
<dbReference type="STRING" id="303518.ENSPNYP00000025198"/>
<dbReference type="GO" id="GO:0005576">
    <property type="term" value="C:extracellular region"/>
    <property type="evidence" value="ECO:0007669"/>
    <property type="project" value="UniProtKB-SubCell"/>
</dbReference>
<dbReference type="SUPFAM" id="SSF57277">
    <property type="entry name" value="Granulin repeat"/>
    <property type="match status" value="1"/>
</dbReference>